<evidence type="ECO:0000313" key="2">
    <source>
        <dbReference type="Proteomes" id="UP000201826"/>
    </source>
</evidence>
<proteinExistence type="predicted"/>
<reference evidence="2" key="1">
    <citation type="submission" date="2016-02" db="EMBL/GenBank/DDBJ databases">
        <authorList>
            <person name="Isern S."/>
            <person name="Barcellona C.M."/>
            <person name="Dozier K.D."/>
            <person name="Faust J.M."/>
            <person name="Fedrick A.J."/>
            <person name="Gagliardi L.E."/>
            <person name="Gatt S.M."/>
            <person name="Gleason P.S."/>
            <person name="Gomez E.A."/>
            <person name="Hoffman A.M."/>
            <person name="Jenkins M."/>
            <person name="Jones M.J."/>
            <person name="Lang J.F."/>
            <person name="Lequay S.M."/>
            <person name="Mars P.J."/>
            <person name="Mtchedlidze N."/>
            <person name="Osking Z.B."/>
            <person name="Paul L.M."/>
            <person name="Pica A.N."/>
            <person name="Robison M.D."/>
            <person name="Rodriguez D."/>
            <person name="Rosales K.A."/>
            <person name="Saravis L.E."/>
            <person name="Sisson B.M."/>
            <person name="Tan A.L."/>
            <person name="Voltaire R."/>
            <person name="Michael S.F."/>
            <person name="Warner M.H."/>
            <person name="Bradley K.W."/>
            <person name="Asai D.J."/>
            <person name="Bowman C.A."/>
            <person name="Russell D.A."/>
            <person name="Pope W.H."/>
            <person name="Jacobs-Sera D."/>
            <person name="Hendrix R.W."/>
            <person name="Hatfull G.F."/>
        </authorList>
    </citation>
    <scope>NUCLEOTIDE SEQUENCE [LARGE SCALE GENOMIC DNA]</scope>
</reference>
<dbReference type="RefSeq" id="YP_009303166.1">
    <property type="nucleotide sequence ID" value="NC_031253.1"/>
</dbReference>
<dbReference type="EMBL" id="KU728633">
    <property type="protein sequence ID" value="AMQ66954.1"/>
    <property type="molecule type" value="Genomic_DNA"/>
</dbReference>
<evidence type="ECO:0000313" key="1">
    <source>
        <dbReference type="EMBL" id="AMQ66954.1"/>
    </source>
</evidence>
<sequence>MMTVTGDQLYPPILPPDLEELSVDYLMTKMALRMGTRLPKTPAGQALPDPFLRVEFGGGKKVNEIEFDLDTILHSYHADESVASLNCRTAFAHLVAARGLTVNGWFISGAAGPVLPHRNSDPQVPLPRYRAMVCWRVQGQVIATP</sequence>
<dbReference type="GeneID" id="29125739"/>
<gene>
    <name evidence="1" type="primary">18</name>
    <name evidence="1" type="ORF">SEA_BIPPER_18</name>
</gene>
<protein>
    <submittedName>
        <fullName evidence="1">Head-to-tail connector protein</fullName>
    </submittedName>
</protein>
<dbReference type="Proteomes" id="UP000201826">
    <property type="component" value="Segment"/>
</dbReference>
<accession>A0A142F2E7</accession>
<name>A0A142F2E7_9CAUD</name>
<dbReference type="KEGG" id="vg:29125739"/>
<keyword evidence="2" id="KW-1185">Reference proteome</keyword>
<organism evidence="1 2">
    <name type="scientific">Mycobacterium phage Bipper</name>
    <dbReference type="NCBI Taxonomy" id="1805457"/>
    <lineage>
        <taxon>Viruses</taxon>
        <taxon>Duplodnaviria</taxon>
        <taxon>Heunggongvirae</taxon>
        <taxon>Uroviricota</taxon>
        <taxon>Caudoviricetes</taxon>
        <taxon>Bippervirus</taxon>
        <taxon>Bippervirus bipper</taxon>
    </lineage>
</organism>